<gene>
    <name evidence="2" type="ORF">SteCoe_21182</name>
</gene>
<organism evidence="2 3">
    <name type="scientific">Stentor coeruleus</name>
    <dbReference type="NCBI Taxonomy" id="5963"/>
    <lineage>
        <taxon>Eukaryota</taxon>
        <taxon>Sar</taxon>
        <taxon>Alveolata</taxon>
        <taxon>Ciliophora</taxon>
        <taxon>Postciliodesmatophora</taxon>
        <taxon>Heterotrichea</taxon>
        <taxon>Heterotrichida</taxon>
        <taxon>Stentoridae</taxon>
        <taxon>Stentor</taxon>
    </lineage>
</organism>
<name>A0A1R2BQ41_9CILI</name>
<protein>
    <submittedName>
        <fullName evidence="2">Uncharacterized protein</fullName>
    </submittedName>
</protein>
<dbReference type="Proteomes" id="UP000187209">
    <property type="component" value="Unassembled WGS sequence"/>
</dbReference>
<reference evidence="2 3" key="1">
    <citation type="submission" date="2016-11" db="EMBL/GenBank/DDBJ databases">
        <title>The macronuclear genome of Stentor coeruleus: a giant cell with tiny introns.</title>
        <authorList>
            <person name="Slabodnick M."/>
            <person name="Ruby J.G."/>
            <person name="Reiff S.B."/>
            <person name="Swart E.C."/>
            <person name="Gosai S."/>
            <person name="Prabakaran S."/>
            <person name="Witkowska E."/>
            <person name="Larue G.E."/>
            <person name="Fisher S."/>
            <person name="Freeman R.M."/>
            <person name="Gunawardena J."/>
            <person name="Chu W."/>
            <person name="Stover N.A."/>
            <person name="Gregory B.D."/>
            <person name="Nowacki M."/>
            <person name="Derisi J."/>
            <person name="Roy S.W."/>
            <person name="Marshall W.F."/>
            <person name="Sood P."/>
        </authorList>
    </citation>
    <scope>NUCLEOTIDE SEQUENCE [LARGE SCALE GENOMIC DNA]</scope>
    <source>
        <strain evidence="2">WM001</strain>
    </source>
</reference>
<dbReference type="AlphaFoldDB" id="A0A1R2BQ41"/>
<dbReference type="EMBL" id="MPUH01000497">
    <property type="protein sequence ID" value="OMJ78912.1"/>
    <property type="molecule type" value="Genomic_DNA"/>
</dbReference>
<accession>A0A1R2BQ41</accession>
<comment type="caution">
    <text evidence="2">The sequence shown here is derived from an EMBL/GenBank/DDBJ whole genome shotgun (WGS) entry which is preliminary data.</text>
</comment>
<evidence type="ECO:0000256" key="1">
    <source>
        <dbReference type="SAM" id="Coils"/>
    </source>
</evidence>
<evidence type="ECO:0000313" key="3">
    <source>
        <dbReference type="Proteomes" id="UP000187209"/>
    </source>
</evidence>
<evidence type="ECO:0000313" key="2">
    <source>
        <dbReference type="EMBL" id="OMJ78912.1"/>
    </source>
</evidence>
<keyword evidence="1" id="KW-0175">Coiled coil</keyword>
<feature type="coiled-coil region" evidence="1">
    <location>
        <begin position="22"/>
        <end position="58"/>
    </location>
</feature>
<sequence>MEINFKERKASASPKNHAPHGVEKYFAELERKKAENENITLQNRIRKLTREEENAKRKVLLSIQRAGEMTKLKDQYINTLQEKFNDKMRKKKEEDLLRIRLNEAKYQRKEKMKKINEEVLIQKQNQAKEIKFMQQMNEEMYKEYLKLVHNDNFKKALNNKLTKLKSSTERSKSVLDQQSNLREDYLKIIEEHKNEHLKAINQRSELIKIEAELLKRLSDTKNQMKTLDIFLTRNRHSLGSPEELQF</sequence>
<proteinExistence type="predicted"/>
<keyword evidence="3" id="KW-1185">Reference proteome</keyword>